<evidence type="ECO:0000259" key="2">
    <source>
        <dbReference type="SMART" id="SM00909"/>
    </source>
</evidence>
<keyword evidence="1" id="KW-0732">Signal</keyword>
<proteinExistence type="predicted"/>
<sequence length="184" mass="20414">MKRKFSIILLSLILIISMSACSRLPGKDTPDIVPNDGENGAQDNIKAEKSLTLYYSDADAMNLVKKDVMVDIQDKTIEEAIIDKLKEETDDERIYPVIPMDITIINVRTEEGTACVDISSENLYGGSSQEQFIIAGIVMSLTELENIGKVQFLVDGNKVETLMGHISIDEPFTRDNIGIPVVEY</sequence>
<reference evidence="3 4" key="1">
    <citation type="submission" date="2016-10" db="EMBL/GenBank/DDBJ databases">
        <authorList>
            <person name="de Groot N.N."/>
        </authorList>
    </citation>
    <scope>NUCLEOTIDE SEQUENCE [LARGE SCALE GENOMIC DNA]</scope>
    <source>
        <strain evidence="3 4">DSM 21650</strain>
    </source>
</reference>
<dbReference type="SMART" id="SM00909">
    <property type="entry name" value="Germane"/>
    <property type="match status" value="1"/>
</dbReference>
<dbReference type="InterPro" id="IPR019606">
    <property type="entry name" value="GerMN"/>
</dbReference>
<dbReference type="OrthoDB" id="1954033at2"/>
<dbReference type="AlphaFoldDB" id="A0A1H3SBJ3"/>
<accession>A0A1H3SBJ3</accession>
<evidence type="ECO:0000313" key="3">
    <source>
        <dbReference type="EMBL" id="SDZ35090.1"/>
    </source>
</evidence>
<dbReference type="Proteomes" id="UP000198625">
    <property type="component" value="Unassembled WGS sequence"/>
</dbReference>
<name>A0A1H3SBJ3_9FIRM</name>
<dbReference type="STRING" id="415015.SAMN05660462_02810"/>
<feature type="signal peptide" evidence="1">
    <location>
        <begin position="1"/>
        <end position="22"/>
    </location>
</feature>
<evidence type="ECO:0000256" key="1">
    <source>
        <dbReference type="SAM" id="SignalP"/>
    </source>
</evidence>
<organism evidence="3 4">
    <name type="scientific">Proteiniborus ethanoligenes</name>
    <dbReference type="NCBI Taxonomy" id="415015"/>
    <lineage>
        <taxon>Bacteria</taxon>
        <taxon>Bacillati</taxon>
        <taxon>Bacillota</taxon>
        <taxon>Clostridia</taxon>
        <taxon>Eubacteriales</taxon>
        <taxon>Proteiniborus</taxon>
    </lineage>
</organism>
<dbReference type="Pfam" id="PF10646">
    <property type="entry name" value="Germane"/>
    <property type="match status" value="1"/>
</dbReference>
<feature type="chain" id="PRO_5039097649" evidence="1">
    <location>
        <begin position="23"/>
        <end position="184"/>
    </location>
</feature>
<evidence type="ECO:0000313" key="4">
    <source>
        <dbReference type="Proteomes" id="UP000198625"/>
    </source>
</evidence>
<gene>
    <name evidence="3" type="ORF">SAMN05660462_02810</name>
</gene>
<dbReference type="RefSeq" id="WP_091732646.1">
    <property type="nucleotide sequence ID" value="NZ_FNQE01000040.1"/>
</dbReference>
<feature type="domain" description="GerMN" evidence="2">
    <location>
        <begin position="78"/>
        <end position="163"/>
    </location>
</feature>
<dbReference type="PROSITE" id="PS51257">
    <property type="entry name" value="PROKAR_LIPOPROTEIN"/>
    <property type="match status" value="1"/>
</dbReference>
<keyword evidence="4" id="KW-1185">Reference proteome</keyword>
<protein>
    <submittedName>
        <fullName evidence="3">Sporulation and spore germination</fullName>
    </submittedName>
</protein>
<dbReference type="EMBL" id="FNQE01000040">
    <property type="protein sequence ID" value="SDZ35090.1"/>
    <property type="molecule type" value="Genomic_DNA"/>
</dbReference>